<organism evidence="1 2">
    <name type="scientific">Rotaria magnacalcarata</name>
    <dbReference type="NCBI Taxonomy" id="392030"/>
    <lineage>
        <taxon>Eukaryota</taxon>
        <taxon>Metazoa</taxon>
        <taxon>Spiralia</taxon>
        <taxon>Gnathifera</taxon>
        <taxon>Rotifera</taxon>
        <taxon>Eurotatoria</taxon>
        <taxon>Bdelloidea</taxon>
        <taxon>Philodinida</taxon>
        <taxon>Philodinidae</taxon>
        <taxon>Rotaria</taxon>
    </lineage>
</organism>
<dbReference type="Proteomes" id="UP000663887">
    <property type="component" value="Unassembled WGS sequence"/>
</dbReference>
<comment type="caution">
    <text evidence="1">The sequence shown here is derived from an EMBL/GenBank/DDBJ whole genome shotgun (WGS) entry which is preliminary data.</text>
</comment>
<gene>
    <name evidence="1" type="ORF">XDN619_LOCUS5669</name>
</gene>
<dbReference type="AlphaFoldDB" id="A0A816NIX2"/>
<name>A0A816NIX2_9BILA</name>
<evidence type="ECO:0008006" key="3">
    <source>
        <dbReference type="Google" id="ProtNLM"/>
    </source>
</evidence>
<sequence length="247" mass="28147">MQQQACTGCKDGVGLCTGCQNLFCPRHFSEHRKELDRRMIKVVYEHTELRKALEAPNAMHNILSHIDEWEKKSIEKIKKKAGQARKDLLECIGRTKHELIGSLDTMGAEIKSSQEITTYAENEINQWMKKLEELRRIAEKPQNIEIVNDETPNSSINMITVIEKSNSRVFSTANQIAAQSRSLTTTLGAYENQSSYLQSSNGKSFHCPFSGCFNSKFSPLTHKKCLVTFKLLSCVIQNWCDDNKRTQ</sequence>
<evidence type="ECO:0000313" key="2">
    <source>
        <dbReference type="Proteomes" id="UP000663887"/>
    </source>
</evidence>
<protein>
    <recommendedName>
        <fullName evidence="3">B box-type domain-containing protein</fullName>
    </recommendedName>
</protein>
<dbReference type="EMBL" id="CAJNRG010001577">
    <property type="protein sequence ID" value="CAF2034387.1"/>
    <property type="molecule type" value="Genomic_DNA"/>
</dbReference>
<evidence type="ECO:0000313" key="1">
    <source>
        <dbReference type="EMBL" id="CAF2034387.1"/>
    </source>
</evidence>
<accession>A0A816NIX2</accession>
<proteinExistence type="predicted"/>
<reference evidence="1" key="1">
    <citation type="submission" date="2021-02" db="EMBL/GenBank/DDBJ databases">
        <authorList>
            <person name="Nowell W R."/>
        </authorList>
    </citation>
    <scope>NUCLEOTIDE SEQUENCE</scope>
</reference>